<organism evidence="1 2">
    <name type="scientific">Dallia pectoralis</name>
    <name type="common">Alaska blackfish</name>
    <dbReference type="NCBI Taxonomy" id="75939"/>
    <lineage>
        <taxon>Eukaryota</taxon>
        <taxon>Metazoa</taxon>
        <taxon>Chordata</taxon>
        <taxon>Craniata</taxon>
        <taxon>Vertebrata</taxon>
        <taxon>Euteleostomi</taxon>
        <taxon>Actinopterygii</taxon>
        <taxon>Neopterygii</taxon>
        <taxon>Teleostei</taxon>
        <taxon>Protacanthopterygii</taxon>
        <taxon>Esociformes</taxon>
        <taxon>Umbridae</taxon>
        <taxon>Dallia</taxon>
    </lineage>
</organism>
<dbReference type="EMBL" id="CM055730">
    <property type="protein sequence ID" value="KAJ8014512.1"/>
    <property type="molecule type" value="Genomic_DNA"/>
</dbReference>
<dbReference type="Proteomes" id="UP001157502">
    <property type="component" value="Chromosome 3"/>
</dbReference>
<reference evidence="1" key="1">
    <citation type="submission" date="2021-05" db="EMBL/GenBank/DDBJ databases">
        <authorList>
            <person name="Pan Q."/>
            <person name="Jouanno E."/>
            <person name="Zahm M."/>
            <person name="Klopp C."/>
            <person name="Cabau C."/>
            <person name="Louis A."/>
            <person name="Berthelot C."/>
            <person name="Parey E."/>
            <person name="Roest Crollius H."/>
            <person name="Montfort J."/>
            <person name="Robinson-Rechavi M."/>
            <person name="Bouchez O."/>
            <person name="Lampietro C."/>
            <person name="Lopez Roques C."/>
            <person name="Donnadieu C."/>
            <person name="Postlethwait J."/>
            <person name="Bobe J."/>
            <person name="Dillon D."/>
            <person name="Chandos A."/>
            <person name="von Hippel F."/>
            <person name="Guiguen Y."/>
        </authorList>
    </citation>
    <scope>NUCLEOTIDE SEQUENCE</scope>
    <source>
        <strain evidence="1">YG-Jan2019</strain>
    </source>
</reference>
<evidence type="ECO:0000313" key="1">
    <source>
        <dbReference type="EMBL" id="KAJ8014512.1"/>
    </source>
</evidence>
<evidence type="ECO:0000313" key="2">
    <source>
        <dbReference type="Proteomes" id="UP001157502"/>
    </source>
</evidence>
<proteinExistence type="predicted"/>
<sequence length="388" mass="43284">MGEVDEDGCVKRWEMFSSLLDGRSQSSSPVSRTTQDQARCFLNRSCSAPESSHPPVFPPQSQGDISGNVSDLTAIGIDKCTEPGVVWSKRLGEKKDQPEGKGSEQWDPDSGGERHSDIQCRRHQKTSLSQSAQYSEVLANSACISTSTSNLYARNNHMTKSMLCLNEESQDEWISVRDLLTRSGRRLSVNELWALCHNSLSTLQTYIFYPANLCLDTMYVGCEGELLFLNPKNTGSCDAFYLAPEYQDHGMVTEKACVYGVAAVLWATAKFNLSANQTLALPRKLKRLLLEMARRTPMERPSIAMAKKCCRDYLSRQGTNAETVWTKLINRVHPPIIKDVCTEDQIRLDKRGCSYLRSTHIKSATQSVEPVTFQKPLPPPSLTLSLSS</sequence>
<accession>A0ACC2HF92</accession>
<name>A0ACC2HF92_DALPE</name>
<protein>
    <submittedName>
        <fullName evidence="1">Uncharacterized protein</fullName>
    </submittedName>
</protein>
<keyword evidence="2" id="KW-1185">Reference proteome</keyword>
<comment type="caution">
    <text evidence="1">The sequence shown here is derived from an EMBL/GenBank/DDBJ whole genome shotgun (WGS) entry which is preliminary data.</text>
</comment>
<gene>
    <name evidence="1" type="ORF">DPEC_G00041000</name>
</gene>